<dbReference type="PATRIC" id="fig|299146.4.peg.5333"/>
<feature type="compositionally biased region" description="Low complexity" evidence="1">
    <location>
        <begin position="80"/>
        <end position="89"/>
    </location>
</feature>
<feature type="domain" description="D-glucuronyl C5-epimerase C-terminal" evidence="3">
    <location>
        <begin position="188"/>
        <end position="362"/>
    </location>
</feature>
<gene>
    <name evidence="4" type="ORF">GA0070621_5168</name>
</gene>
<evidence type="ECO:0000256" key="1">
    <source>
        <dbReference type="SAM" id="MobiDB-lite"/>
    </source>
</evidence>
<dbReference type="InterPro" id="IPR008928">
    <property type="entry name" value="6-hairpin_glycosidase_sf"/>
</dbReference>
<dbReference type="GO" id="GO:0005975">
    <property type="term" value="P:carbohydrate metabolic process"/>
    <property type="evidence" value="ECO:0007669"/>
    <property type="project" value="InterPro"/>
</dbReference>
<organism evidence="4 5">
    <name type="scientific">Micromonospora narathiwatensis</name>
    <dbReference type="NCBI Taxonomy" id="299146"/>
    <lineage>
        <taxon>Bacteria</taxon>
        <taxon>Bacillati</taxon>
        <taxon>Actinomycetota</taxon>
        <taxon>Actinomycetes</taxon>
        <taxon>Micromonosporales</taxon>
        <taxon>Micromonosporaceae</taxon>
        <taxon>Micromonospora</taxon>
    </lineage>
</organism>
<dbReference type="EMBL" id="LT594324">
    <property type="protein sequence ID" value="SBT54068.1"/>
    <property type="molecule type" value="Genomic_DNA"/>
</dbReference>
<feature type="compositionally biased region" description="Polar residues" evidence="1">
    <location>
        <begin position="48"/>
        <end position="57"/>
    </location>
</feature>
<dbReference type="GO" id="GO:0047464">
    <property type="term" value="F:heparosan-N-sulfate-glucuronate 5-epimerase activity"/>
    <property type="evidence" value="ECO:0007669"/>
    <property type="project" value="InterPro"/>
</dbReference>
<name>A0A1A9AC35_9ACTN</name>
<evidence type="ECO:0000313" key="5">
    <source>
        <dbReference type="Proteomes" id="UP000198765"/>
    </source>
</evidence>
<sequence length="531" mass="57982">MPLGSTFGIERGISMNLTTVGRGLTAAVAAATLTLTAAPAHAQPSGPDRSSNVSVTSGDLPPDGSTPRSPSRDVAKAKKQQATARATAAGLPAYQRDGYTFHKLDDAALPYRDDPAPLVDKGLHDAQGVRMFSFNGKTWDHPVAQGQWGLSNVTAYLNTGQQVYLDRAIANAQRNIDRRVESRGAWFYPYDFDLNRCAGRPLLQAPWYSGMAEGVLLSLFTRLWQVTGDAKWREAADNTFAAFTLPPDPALPWAVWVDTAGHLWLEEYPESASVRGERVMNGHIFALYGLYDYWAGTSDQRAADVLDGAATTVRRYLPDPIRNLRWASNYSIGCPTPHLKYHGIHTEQSLKLYEMTWAPEFATDAYLLRSDYPAPDVDGTVQFFAGTHTGYTFDSSGNITGSKSLTLSSTSIAHADQRIRVYGRNYYYRITNGALAGYLVLETGGARELLGKAVEHTYNPTRVLGFQPGTYTGYAYDSTGKITGTKTLTFSKTSMAPLGSTAWVNGKLSYQVTAGAYLGYWLPHVTGLAFS</sequence>
<dbReference type="Pfam" id="PF06662">
    <property type="entry name" value="C5-epim_C"/>
    <property type="match status" value="1"/>
</dbReference>
<dbReference type="SUPFAM" id="SSF48208">
    <property type="entry name" value="Six-hairpin glycosidases"/>
    <property type="match status" value="1"/>
</dbReference>
<keyword evidence="2" id="KW-0732">Signal</keyword>
<proteinExistence type="predicted"/>
<reference evidence="4 5" key="1">
    <citation type="submission" date="2016-06" db="EMBL/GenBank/DDBJ databases">
        <authorList>
            <person name="Kjaerup R.B."/>
            <person name="Dalgaard T.S."/>
            <person name="Juul-Madsen H.R."/>
        </authorList>
    </citation>
    <scope>NUCLEOTIDE SEQUENCE [LARGE SCALE GENOMIC DNA]</scope>
    <source>
        <strain evidence="4 5">DSM 45248</strain>
    </source>
</reference>
<feature type="signal peptide" evidence="2">
    <location>
        <begin position="1"/>
        <end position="42"/>
    </location>
</feature>
<accession>A0A1A9AC35</accession>
<dbReference type="AlphaFoldDB" id="A0A1A9AC35"/>
<feature type="region of interest" description="Disordered" evidence="1">
    <location>
        <begin position="39"/>
        <end position="89"/>
    </location>
</feature>
<keyword evidence="5" id="KW-1185">Reference proteome</keyword>
<dbReference type="InterPro" id="IPR039721">
    <property type="entry name" value="C5-epimerase"/>
</dbReference>
<feature type="chain" id="PRO_5008383404" evidence="2">
    <location>
        <begin position="43"/>
        <end position="531"/>
    </location>
</feature>
<protein>
    <submittedName>
        <fullName evidence="4">D-glucuronyl C5-epimerase C-terminus</fullName>
    </submittedName>
</protein>
<evidence type="ECO:0000256" key="2">
    <source>
        <dbReference type="SAM" id="SignalP"/>
    </source>
</evidence>
<dbReference type="InterPro" id="IPR010598">
    <property type="entry name" value="C5-epim_C"/>
</dbReference>
<evidence type="ECO:0000259" key="3">
    <source>
        <dbReference type="Pfam" id="PF06662"/>
    </source>
</evidence>
<dbReference type="PANTHER" id="PTHR13174">
    <property type="entry name" value="D-GLUCURONYL C5-EPIMERASE"/>
    <property type="match status" value="1"/>
</dbReference>
<dbReference type="Proteomes" id="UP000198765">
    <property type="component" value="Chromosome I"/>
</dbReference>
<evidence type="ECO:0000313" key="4">
    <source>
        <dbReference type="EMBL" id="SBT54068.1"/>
    </source>
</evidence>
<dbReference type="GO" id="GO:0015012">
    <property type="term" value="P:heparan sulfate proteoglycan biosynthetic process"/>
    <property type="evidence" value="ECO:0007669"/>
    <property type="project" value="InterPro"/>
</dbReference>
<dbReference type="PANTHER" id="PTHR13174:SF3">
    <property type="entry name" value="D-GLUCURONYL C5-EPIMERASE"/>
    <property type="match status" value="1"/>
</dbReference>